<dbReference type="Proteomes" id="UP000054567">
    <property type="component" value="Unassembled WGS sequence"/>
</dbReference>
<protein>
    <submittedName>
        <fullName evidence="2">Uncharacterized protein</fullName>
    </submittedName>
</protein>
<sequence length="161" mass="18422">MAAKRNPKDFWNSHKLRARKGTRAKTRRLRRNLEPVANETRKKGKKEQRGAIKKKQGDKGGVLLSDQKRVPERGETYPKSGEKLLRVPKNVSGKRTRGFAPARKVKIGLSDSKISVSGNERARIARTRRRSLKEQASAVKVSYEKQIKIKKIKIKKRGQAW</sequence>
<dbReference type="EMBL" id="DS268111">
    <property type="protein sequence ID" value="KMM69445.1"/>
    <property type="molecule type" value="Genomic_DNA"/>
</dbReference>
<reference evidence="3" key="2">
    <citation type="journal article" date="2009" name="Genome Res.">
        <title>Comparative genomic analyses of the human fungal pathogens Coccidioides and their relatives.</title>
        <authorList>
            <person name="Sharpton T.J."/>
            <person name="Stajich J.E."/>
            <person name="Rounsley S.D."/>
            <person name="Gardner M.J."/>
            <person name="Wortman J.R."/>
            <person name="Jordar V.S."/>
            <person name="Maiti R."/>
            <person name="Kodira C.D."/>
            <person name="Neafsey D.E."/>
            <person name="Zeng Q."/>
            <person name="Hung C.-Y."/>
            <person name="McMahan C."/>
            <person name="Muszewska A."/>
            <person name="Grynberg M."/>
            <person name="Mandel M.A."/>
            <person name="Kellner E.M."/>
            <person name="Barker B.M."/>
            <person name="Galgiani J.N."/>
            <person name="Orbach M.J."/>
            <person name="Kirkland T.N."/>
            <person name="Cole G.T."/>
            <person name="Henn M.R."/>
            <person name="Birren B.W."/>
            <person name="Taylor J.W."/>
        </authorList>
    </citation>
    <scope>NUCLEOTIDE SEQUENCE [LARGE SCALE GENOMIC DNA]</scope>
    <source>
        <strain evidence="3">RMSCC 3488</strain>
    </source>
</reference>
<accession>A0A0J6FJ63</accession>
<feature type="region of interest" description="Disordered" evidence="1">
    <location>
        <begin position="1"/>
        <end position="77"/>
    </location>
</feature>
<feature type="compositionally biased region" description="Basic and acidic residues" evidence="1">
    <location>
        <begin position="1"/>
        <end position="12"/>
    </location>
</feature>
<proteinExistence type="predicted"/>
<gene>
    <name evidence="2" type="ORF">CPAG_05760</name>
</gene>
<feature type="compositionally biased region" description="Basic and acidic residues" evidence="1">
    <location>
        <begin position="66"/>
        <end position="77"/>
    </location>
</feature>
<feature type="compositionally biased region" description="Basic residues" evidence="1">
    <location>
        <begin position="14"/>
        <end position="30"/>
    </location>
</feature>
<organism evidence="2 3">
    <name type="scientific">Coccidioides posadasii RMSCC 3488</name>
    <dbReference type="NCBI Taxonomy" id="454284"/>
    <lineage>
        <taxon>Eukaryota</taxon>
        <taxon>Fungi</taxon>
        <taxon>Dikarya</taxon>
        <taxon>Ascomycota</taxon>
        <taxon>Pezizomycotina</taxon>
        <taxon>Eurotiomycetes</taxon>
        <taxon>Eurotiomycetidae</taxon>
        <taxon>Onygenales</taxon>
        <taxon>Onygenaceae</taxon>
        <taxon>Coccidioides</taxon>
    </lineage>
</organism>
<evidence type="ECO:0000313" key="3">
    <source>
        <dbReference type="Proteomes" id="UP000054567"/>
    </source>
</evidence>
<reference evidence="2 3" key="1">
    <citation type="submission" date="2007-06" db="EMBL/GenBank/DDBJ databases">
        <title>The Genome Sequence of Coccidioides posadasii RMSCC_3488.</title>
        <authorList>
            <consortium name="Coccidioides Genome Resources Consortium"/>
            <consortium name="The Broad Institute Genome Sequencing Platform"/>
            <person name="Henn M.R."/>
            <person name="Sykes S."/>
            <person name="Young S."/>
            <person name="Jaffe D."/>
            <person name="Berlin A."/>
            <person name="Alvarez P."/>
            <person name="Butler J."/>
            <person name="Gnerre S."/>
            <person name="Grabherr M."/>
            <person name="Mauceli E."/>
            <person name="Brockman W."/>
            <person name="Kodira C."/>
            <person name="Alvarado L."/>
            <person name="Zeng Q."/>
            <person name="Crawford M."/>
            <person name="Antoine C."/>
            <person name="Devon K."/>
            <person name="Galgiani J."/>
            <person name="Orsborn K."/>
            <person name="Lewis M.L."/>
            <person name="Nusbaum C."/>
            <person name="Galagan J."/>
            <person name="Birren B."/>
        </authorList>
    </citation>
    <scope>NUCLEOTIDE SEQUENCE [LARGE SCALE GENOMIC DNA]</scope>
    <source>
        <strain evidence="2 3">RMSCC 3488</strain>
    </source>
</reference>
<evidence type="ECO:0000313" key="2">
    <source>
        <dbReference type="EMBL" id="KMM69445.1"/>
    </source>
</evidence>
<dbReference type="VEuPathDB" id="FungiDB:CPAG_05760"/>
<evidence type="ECO:0000256" key="1">
    <source>
        <dbReference type="SAM" id="MobiDB-lite"/>
    </source>
</evidence>
<feature type="compositionally biased region" description="Basic and acidic residues" evidence="1">
    <location>
        <begin position="47"/>
        <end position="58"/>
    </location>
</feature>
<reference evidence="3" key="3">
    <citation type="journal article" date="2010" name="Genome Res.">
        <title>Population genomic sequencing of Coccidioides fungi reveals recent hybridization and transposon control.</title>
        <authorList>
            <person name="Neafsey D.E."/>
            <person name="Barker B.M."/>
            <person name="Sharpton T.J."/>
            <person name="Stajich J.E."/>
            <person name="Park D.J."/>
            <person name="Whiston E."/>
            <person name="Hung C.-Y."/>
            <person name="McMahan C."/>
            <person name="White J."/>
            <person name="Sykes S."/>
            <person name="Heiman D."/>
            <person name="Young S."/>
            <person name="Zeng Q."/>
            <person name="Abouelleil A."/>
            <person name="Aftuck L."/>
            <person name="Bessette D."/>
            <person name="Brown A."/>
            <person name="FitzGerald M."/>
            <person name="Lui A."/>
            <person name="Macdonald J.P."/>
            <person name="Priest M."/>
            <person name="Orbach M.J."/>
            <person name="Galgiani J.N."/>
            <person name="Kirkland T.N."/>
            <person name="Cole G.T."/>
            <person name="Birren B.W."/>
            <person name="Henn M.R."/>
            <person name="Taylor J.W."/>
            <person name="Rounsley S.D."/>
        </authorList>
    </citation>
    <scope>NUCLEOTIDE SEQUENCE [LARGE SCALE GENOMIC DNA]</scope>
    <source>
        <strain evidence="3">RMSCC 3488</strain>
    </source>
</reference>
<name>A0A0J6FJ63_COCPO</name>
<dbReference type="AlphaFoldDB" id="A0A0J6FJ63"/>